<dbReference type="EMBL" id="CP087164">
    <property type="protein sequence ID" value="UGS36245.1"/>
    <property type="molecule type" value="Genomic_DNA"/>
</dbReference>
<sequence length="61" mass="6321">MDGMEDTSSSPGLGKKILAVIVFAIAAWILLKFAIGLIAGLATIIVIVLAIAAIVWAVRTL</sequence>
<feature type="transmembrane region" description="Helical" evidence="1">
    <location>
        <begin position="37"/>
        <end position="58"/>
    </location>
</feature>
<evidence type="ECO:0000313" key="2">
    <source>
        <dbReference type="EMBL" id="UGS36245.1"/>
    </source>
</evidence>
<keyword evidence="1" id="KW-0812">Transmembrane</keyword>
<keyword evidence="1" id="KW-0472">Membrane</keyword>
<evidence type="ECO:0000313" key="3">
    <source>
        <dbReference type="Proteomes" id="UP001162834"/>
    </source>
</evidence>
<reference evidence="2" key="1">
    <citation type="journal article" date="2022" name="Int. J. Syst. Evol. Microbiol.">
        <title>Pseudomonas aegrilactucae sp. nov. and Pseudomonas morbosilactucae sp. nov., pathogens causing bacterial rot of lettuce in Japan.</title>
        <authorList>
            <person name="Sawada H."/>
            <person name="Fujikawa T."/>
            <person name="Satou M."/>
        </authorList>
    </citation>
    <scope>NUCLEOTIDE SEQUENCE</scope>
    <source>
        <strain evidence="2">0166_1</strain>
    </source>
</reference>
<dbReference type="Proteomes" id="UP001162834">
    <property type="component" value="Chromosome"/>
</dbReference>
<accession>A0A9E6XXM1</accession>
<protein>
    <submittedName>
        <fullName evidence="2">Uncharacterized protein</fullName>
    </submittedName>
</protein>
<gene>
    <name evidence="2" type="ORF">DSM104329_02646</name>
</gene>
<dbReference type="KEGG" id="sbae:DSM104329_02646"/>
<organism evidence="2 3">
    <name type="scientific">Capillimicrobium parvum</name>
    <dbReference type="NCBI Taxonomy" id="2884022"/>
    <lineage>
        <taxon>Bacteria</taxon>
        <taxon>Bacillati</taxon>
        <taxon>Actinomycetota</taxon>
        <taxon>Thermoleophilia</taxon>
        <taxon>Solirubrobacterales</taxon>
        <taxon>Capillimicrobiaceae</taxon>
        <taxon>Capillimicrobium</taxon>
    </lineage>
</organism>
<feature type="transmembrane region" description="Helical" evidence="1">
    <location>
        <begin position="12"/>
        <end position="31"/>
    </location>
</feature>
<dbReference type="AlphaFoldDB" id="A0A9E6XXM1"/>
<keyword evidence="1" id="KW-1133">Transmembrane helix</keyword>
<evidence type="ECO:0000256" key="1">
    <source>
        <dbReference type="SAM" id="Phobius"/>
    </source>
</evidence>
<keyword evidence="3" id="KW-1185">Reference proteome</keyword>
<proteinExistence type="predicted"/>
<name>A0A9E6XXM1_9ACTN</name>